<dbReference type="Gene3D" id="3.30.1370.60">
    <property type="entry name" value="Hypothetical oxidoreductase yiak, domain 2"/>
    <property type="match status" value="1"/>
</dbReference>
<sequence length="326" mass="34656">MNEPPVDAVVVPAPVLQTFVTEAGEASGLSPAHAALLAGLLVDNDCRGVFSHGSTQLTTYSRLLREGRLNPDAEPAVVRETPTSLLVDGDGGLGYFAAHLGTRLLVERAREQGIAVLLTRDHGHFGAAGLYSRMTLEHDLLTFVTSGHQLDLQPGSPVFAAGGGSPMSFSAPTQDEDPVVLDFGAMHDLYDDSPHRDQISRDAPGLALRAIGLGAVCQAWGGVLAGVPLDPARARRRWAGANQGSLVISFRIDLFSDPADFRREMDAYVRAVRALSPLPGLDASLLPGGPEAQRERRFRAEGVPVGPEHRDRLRETAAELGLTAPC</sequence>
<evidence type="ECO:0000313" key="4">
    <source>
        <dbReference type="Proteomes" id="UP000198546"/>
    </source>
</evidence>
<dbReference type="InterPro" id="IPR043143">
    <property type="entry name" value="Mal/L-sulf/L-lact_DH-like_NADP"/>
</dbReference>
<evidence type="ECO:0000256" key="1">
    <source>
        <dbReference type="ARBA" id="ARBA00006056"/>
    </source>
</evidence>
<keyword evidence="4" id="KW-1185">Reference proteome</keyword>
<comment type="similarity">
    <text evidence="1">Belongs to the LDH2/MDH2 oxidoreductase family.</text>
</comment>
<dbReference type="Proteomes" id="UP000198546">
    <property type="component" value="Chromosome i"/>
</dbReference>
<dbReference type="STRING" id="675864.SAMN04489747_0198"/>
<dbReference type="Gene3D" id="1.10.1530.10">
    <property type="match status" value="1"/>
</dbReference>
<dbReference type="InterPro" id="IPR003767">
    <property type="entry name" value="Malate/L-lactate_DH-like"/>
</dbReference>
<dbReference type="OrthoDB" id="924592at2"/>
<accession>A0A1G6S2Q6</accession>
<dbReference type="InterPro" id="IPR036111">
    <property type="entry name" value="Mal/L-sulfo/L-lacto_DH-like_sf"/>
</dbReference>
<dbReference type="PANTHER" id="PTHR11091">
    <property type="entry name" value="OXIDOREDUCTASE-RELATED"/>
    <property type="match status" value="1"/>
</dbReference>
<dbReference type="RefSeq" id="WP_090589762.1">
    <property type="nucleotide sequence ID" value="NZ_LT629688.1"/>
</dbReference>
<keyword evidence="2" id="KW-0560">Oxidoreductase</keyword>
<dbReference type="GO" id="GO:0016491">
    <property type="term" value="F:oxidoreductase activity"/>
    <property type="evidence" value="ECO:0007669"/>
    <property type="project" value="UniProtKB-KW"/>
</dbReference>
<evidence type="ECO:0000313" key="3">
    <source>
        <dbReference type="EMBL" id="SDD10963.1"/>
    </source>
</evidence>
<proteinExistence type="inferred from homology"/>
<organism evidence="3 4">
    <name type="scientific">Auraticoccus monumenti</name>
    <dbReference type="NCBI Taxonomy" id="675864"/>
    <lineage>
        <taxon>Bacteria</taxon>
        <taxon>Bacillati</taxon>
        <taxon>Actinomycetota</taxon>
        <taxon>Actinomycetes</taxon>
        <taxon>Propionibacteriales</taxon>
        <taxon>Propionibacteriaceae</taxon>
        <taxon>Auraticoccus</taxon>
    </lineage>
</organism>
<dbReference type="EMBL" id="LT629688">
    <property type="protein sequence ID" value="SDD10963.1"/>
    <property type="molecule type" value="Genomic_DNA"/>
</dbReference>
<protein>
    <submittedName>
        <fullName evidence="3">Malate/lactate/ureidoglycolate dehydrogenase, LDH2 family</fullName>
    </submittedName>
</protein>
<dbReference type="InterPro" id="IPR043144">
    <property type="entry name" value="Mal/L-sulf/L-lact_DH-like_ah"/>
</dbReference>
<dbReference type="Pfam" id="PF02615">
    <property type="entry name" value="Ldh_2"/>
    <property type="match status" value="2"/>
</dbReference>
<name>A0A1G6S2Q6_9ACTN</name>
<gene>
    <name evidence="3" type="ORF">SAMN04489747_0198</name>
</gene>
<dbReference type="AlphaFoldDB" id="A0A1G6S2Q6"/>
<evidence type="ECO:0000256" key="2">
    <source>
        <dbReference type="ARBA" id="ARBA00023002"/>
    </source>
</evidence>
<dbReference type="SUPFAM" id="SSF89733">
    <property type="entry name" value="L-sulfolactate dehydrogenase-like"/>
    <property type="match status" value="1"/>
</dbReference>
<dbReference type="PANTHER" id="PTHR11091:SF0">
    <property type="entry name" value="MALATE DEHYDROGENASE"/>
    <property type="match status" value="1"/>
</dbReference>
<reference evidence="3 4" key="1">
    <citation type="submission" date="2016-10" db="EMBL/GenBank/DDBJ databases">
        <authorList>
            <person name="de Groot N.N."/>
        </authorList>
    </citation>
    <scope>NUCLEOTIDE SEQUENCE [LARGE SCALE GENOMIC DNA]</scope>
    <source>
        <strain evidence="3 4">MON 2.2</strain>
    </source>
</reference>